<evidence type="ECO:0000313" key="2">
    <source>
        <dbReference type="EMBL" id="SMX26141.1"/>
    </source>
</evidence>
<sequence>MIRALLIFVATLPGVASAQDVVVRSGEHGDFTRLVFDIPPSAVWELAQEPGKRAARLSFIKTGIEFDLSRAFEKIARDRVSDLVRVEGQSALDIVLDCDCDAQAFVLRERMLVVDIKDKENPENPAVVVENNQTIKHEKQGADNAADNSVTTELTNLWLGPAARIGPPKQNTVIPLGVPLQRSAIDVESPALDSADAGTVRNQIFNDVAGAASQGLLDHSRNFAAAPPRKTQIAENQDAPAGEGYDPQTEAILEEVILKKGRISIGGQDCTPNPKLNIAKWVDADSDINMALSARRGAVFGEFDRINQDAVRTLAKSTLYFGFGAETRTVLQLQDRGPDTVLSALSYLVDGDKDPSAYFAQQLACEGHSALWAAIDGSQMTSSSDLNTPAILRSFELLPKHLREHLGPILADNFTQAGFTAIAKDVLRRLQRTSGEETDSIKLGKAHIDMMEGNEEDAAEALKELTVSQSPETAKAVVATVEIARSTGDQVSERIVDLSAAYSAELRDTEQGPELWQAHVTSLIVNERFEEALEVLNDVDGVSEDLVVKAKNEAFAAIFQKADDVAFLKFFFHKLPNPQSELEDKNMLMAAKRVLSLGLPKAALETLEKITNPELVPDVRMLKAQALIDLSRPEEAEILLIGLTGDNVARLRAKARSLMGDHNFAQTIYAELGEEDQEVTEAWLSGDWNSIADQESPLAPAAQLFAEAPFELAEGTVSLQEAETLFGSSADARKAISEMLQATQFE</sequence>
<dbReference type="Proteomes" id="UP000225972">
    <property type="component" value="Unassembled WGS sequence"/>
</dbReference>
<organism evidence="2 3">
    <name type="scientific">Pelagimonas phthalicica</name>
    <dbReference type="NCBI Taxonomy" id="1037362"/>
    <lineage>
        <taxon>Bacteria</taxon>
        <taxon>Pseudomonadati</taxon>
        <taxon>Pseudomonadota</taxon>
        <taxon>Alphaproteobacteria</taxon>
        <taxon>Rhodobacterales</taxon>
        <taxon>Roseobacteraceae</taxon>
        <taxon>Pelagimonas</taxon>
    </lineage>
</organism>
<gene>
    <name evidence="2" type="ORF">TRP8649_00214</name>
</gene>
<proteinExistence type="predicted"/>
<name>A0A238J5W8_9RHOB</name>
<protein>
    <submittedName>
        <fullName evidence="2">Uncharacterized protein</fullName>
    </submittedName>
</protein>
<dbReference type="RefSeq" id="WP_099241781.1">
    <property type="nucleotide sequence ID" value="NZ_FXXP01000001.1"/>
</dbReference>
<feature type="signal peptide" evidence="1">
    <location>
        <begin position="1"/>
        <end position="18"/>
    </location>
</feature>
<evidence type="ECO:0000313" key="3">
    <source>
        <dbReference type="Proteomes" id="UP000225972"/>
    </source>
</evidence>
<dbReference type="AlphaFoldDB" id="A0A238J5W8"/>
<dbReference type="OrthoDB" id="7847197at2"/>
<evidence type="ECO:0000256" key="1">
    <source>
        <dbReference type="SAM" id="SignalP"/>
    </source>
</evidence>
<keyword evidence="1" id="KW-0732">Signal</keyword>
<accession>A0A238J5W8</accession>
<reference evidence="3" key="1">
    <citation type="submission" date="2017-05" db="EMBL/GenBank/DDBJ databases">
        <authorList>
            <person name="Rodrigo-Torres L."/>
            <person name="Arahal R. D."/>
            <person name="Lucena T."/>
        </authorList>
    </citation>
    <scope>NUCLEOTIDE SEQUENCE [LARGE SCALE GENOMIC DNA]</scope>
    <source>
        <strain evidence="3">CECT 8649</strain>
    </source>
</reference>
<keyword evidence="3" id="KW-1185">Reference proteome</keyword>
<feature type="chain" id="PRO_5013325753" evidence="1">
    <location>
        <begin position="19"/>
        <end position="746"/>
    </location>
</feature>
<dbReference type="EMBL" id="FXXP01000001">
    <property type="protein sequence ID" value="SMX26141.1"/>
    <property type="molecule type" value="Genomic_DNA"/>
</dbReference>